<dbReference type="Gene3D" id="2.60.120.920">
    <property type="match status" value="1"/>
</dbReference>
<dbReference type="CDD" id="cd12910">
    <property type="entry name" value="SPRY_SSH4_like"/>
    <property type="match status" value="1"/>
</dbReference>
<evidence type="ECO:0000256" key="2">
    <source>
        <dbReference type="ARBA" id="ARBA00022692"/>
    </source>
</evidence>
<evidence type="ECO:0000313" key="10">
    <source>
        <dbReference type="Proteomes" id="UP000612746"/>
    </source>
</evidence>
<keyword evidence="3 6" id="KW-1133">Transmembrane helix</keyword>
<comment type="caution">
    <text evidence="9">The sequence shown here is derived from an EMBL/GenBank/DDBJ whole genome shotgun (WGS) entry which is preliminary data.</text>
</comment>
<feature type="chain" id="PRO_5034096877" description="B30.2/SPRY domain-containing protein" evidence="7">
    <location>
        <begin position="19"/>
        <end position="374"/>
    </location>
</feature>
<proteinExistence type="predicted"/>
<evidence type="ECO:0000313" key="9">
    <source>
        <dbReference type="EMBL" id="KAG2174491.1"/>
    </source>
</evidence>
<dbReference type="PROSITE" id="PS50188">
    <property type="entry name" value="B302_SPRY"/>
    <property type="match status" value="1"/>
</dbReference>
<evidence type="ECO:0000259" key="8">
    <source>
        <dbReference type="PROSITE" id="PS50188"/>
    </source>
</evidence>
<name>A0A8H7PID9_9FUNG</name>
<feature type="transmembrane region" description="Helical" evidence="6">
    <location>
        <begin position="28"/>
        <end position="51"/>
    </location>
</feature>
<comment type="subcellular location">
    <subcellularLocation>
        <location evidence="1">Membrane</location>
        <topology evidence="1">Single-pass membrane protein</topology>
    </subcellularLocation>
</comment>
<dbReference type="GO" id="GO:0016020">
    <property type="term" value="C:membrane"/>
    <property type="evidence" value="ECO:0007669"/>
    <property type="project" value="UniProtKB-SubCell"/>
</dbReference>
<keyword evidence="2 6" id="KW-0812">Transmembrane</keyword>
<accession>A0A8H7PID9</accession>
<dbReference type="Proteomes" id="UP000612746">
    <property type="component" value="Unassembled WGS sequence"/>
</dbReference>
<evidence type="ECO:0000256" key="1">
    <source>
        <dbReference type="ARBA" id="ARBA00004167"/>
    </source>
</evidence>
<evidence type="ECO:0000256" key="3">
    <source>
        <dbReference type="ARBA" id="ARBA00022989"/>
    </source>
</evidence>
<dbReference type="InterPro" id="IPR003877">
    <property type="entry name" value="SPRY_dom"/>
</dbReference>
<dbReference type="InterPro" id="IPR001870">
    <property type="entry name" value="B30.2/SPRY"/>
</dbReference>
<organism evidence="9 10">
    <name type="scientific">Umbelopsis vinacea</name>
    <dbReference type="NCBI Taxonomy" id="44442"/>
    <lineage>
        <taxon>Eukaryota</taxon>
        <taxon>Fungi</taxon>
        <taxon>Fungi incertae sedis</taxon>
        <taxon>Mucoromycota</taxon>
        <taxon>Mucoromycotina</taxon>
        <taxon>Umbelopsidomycetes</taxon>
        <taxon>Umbelopsidales</taxon>
        <taxon>Umbelopsidaceae</taxon>
        <taxon>Umbelopsis</taxon>
    </lineage>
</organism>
<dbReference type="SMART" id="SM00449">
    <property type="entry name" value="SPRY"/>
    <property type="match status" value="1"/>
</dbReference>
<dbReference type="AlphaFoldDB" id="A0A8H7PID9"/>
<feature type="compositionally biased region" description="Polar residues" evidence="5">
    <location>
        <begin position="333"/>
        <end position="355"/>
    </location>
</feature>
<evidence type="ECO:0000256" key="4">
    <source>
        <dbReference type="ARBA" id="ARBA00023136"/>
    </source>
</evidence>
<feature type="domain" description="B30.2/SPRY" evidence="8">
    <location>
        <begin position="90"/>
        <end position="285"/>
    </location>
</feature>
<protein>
    <recommendedName>
        <fullName evidence="8">B30.2/SPRY domain-containing protein</fullName>
    </recommendedName>
</protein>
<sequence>MPLATIGLLAACIPVTLADTSFHTESFSTVWSWIFLLAIVFFCSIGIALLCCTRQAISLPLDDEYGAEFDEWPLEREEELATLSEDALLSYARAKAWQQQNPPDCVPTDITLSQYMSIQEKGIQAYEFEFQLESNSFVAGRTEIQFYHGESCVQTNLPLPKNQEVYYWEAKMYEKPGTTLVSVGVATKPYPNWRLPGWNRYSVGYFSDTGRKYSNSIFNSKPCGLPFNEGDVIGVGYRHRTGTIFFTRNGRKLEDAYSNLNWNLFPTIGANGPCQIHVNLGQMGFVFVEANVKKWGLAPIQGTMAPPPAYGLEGGSILLASSSSRNRDDEDSPQSASAHLPENTQFRASGSTSRTVHPPPYSTFTIEVDEDSTA</sequence>
<keyword evidence="10" id="KW-1185">Reference proteome</keyword>
<gene>
    <name evidence="9" type="ORF">INT44_006754</name>
</gene>
<feature type="region of interest" description="Disordered" evidence="5">
    <location>
        <begin position="322"/>
        <end position="374"/>
    </location>
</feature>
<dbReference type="PANTHER" id="PTHR12864">
    <property type="entry name" value="RAN BINDING PROTEIN 9-RELATED"/>
    <property type="match status" value="1"/>
</dbReference>
<keyword evidence="4 6" id="KW-0472">Membrane</keyword>
<evidence type="ECO:0000256" key="5">
    <source>
        <dbReference type="SAM" id="MobiDB-lite"/>
    </source>
</evidence>
<reference evidence="9" key="1">
    <citation type="submission" date="2020-12" db="EMBL/GenBank/DDBJ databases">
        <title>Metabolic potential, ecology and presence of endohyphal bacteria is reflected in genomic diversity of Mucoromycotina.</title>
        <authorList>
            <person name="Muszewska A."/>
            <person name="Okrasinska A."/>
            <person name="Steczkiewicz K."/>
            <person name="Drgas O."/>
            <person name="Orlowska M."/>
            <person name="Perlinska-Lenart U."/>
            <person name="Aleksandrzak-Piekarczyk T."/>
            <person name="Szatraj K."/>
            <person name="Zielenkiewicz U."/>
            <person name="Pilsyk S."/>
            <person name="Malc E."/>
            <person name="Mieczkowski P."/>
            <person name="Kruszewska J.S."/>
            <person name="Biernat P."/>
            <person name="Pawlowska J."/>
        </authorList>
    </citation>
    <scope>NUCLEOTIDE SEQUENCE</scope>
    <source>
        <strain evidence="9">WA0000051536</strain>
    </source>
</reference>
<evidence type="ECO:0000256" key="7">
    <source>
        <dbReference type="SAM" id="SignalP"/>
    </source>
</evidence>
<evidence type="ECO:0000256" key="6">
    <source>
        <dbReference type="SAM" id="Phobius"/>
    </source>
</evidence>
<dbReference type="InterPro" id="IPR035780">
    <property type="entry name" value="SPRY_Ssh4-like"/>
</dbReference>
<dbReference type="InterPro" id="IPR013320">
    <property type="entry name" value="ConA-like_dom_sf"/>
</dbReference>
<dbReference type="InterPro" id="IPR050618">
    <property type="entry name" value="Ubq-SigPath_Reg"/>
</dbReference>
<dbReference type="OrthoDB" id="258495at2759"/>
<dbReference type="SUPFAM" id="SSF49899">
    <property type="entry name" value="Concanavalin A-like lectins/glucanases"/>
    <property type="match status" value="1"/>
</dbReference>
<dbReference type="Pfam" id="PF00622">
    <property type="entry name" value="SPRY"/>
    <property type="match status" value="1"/>
</dbReference>
<keyword evidence="7" id="KW-0732">Signal</keyword>
<feature type="signal peptide" evidence="7">
    <location>
        <begin position="1"/>
        <end position="18"/>
    </location>
</feature>
<dbReference type="InterPro" id="IPR043136">
    <property type="entry name" value="B30.2/SPRY_sf"/>
</dbReference>
<dbReference type="EMBL" id="JAEPRA010000016">
    <property type="protein sequence ID" value="KAG2174491.1"/>
    <property type="molecule type" value="Genomic_DNA"/>
</dbReference>